<evidence type="ECO:0000259" key="2">
    <source>
        <dbReference type="PROSITE" id="PS50206"/>
    </source>
</evidence>
<dbReference type="RefSeq" id="WP_272437977.1">
    <property type="nucleotide sequence ID" value="NZ_JAMQKB010000032.1"/>
</dbReference>
<dbReference type="InterPro" id="IPR001763">
    <property type="entry name" value="Rhodanese-like_dom"/>
</dbReference>
<evidence type="ECO:0000313" key="3">
    <source>
        <dbReference type="EMBL" id="MDC3426155.1"/>
    </source>
</evidence>
<accession>A0A9X3WUY5</accession>
<dbReference type="PANTHER" id="PTHR43031:SF18">
    <property type="entry name" value="RHODANESE-RELATED SULFURTRANSFERASES"/>
    <property type="match status" value="1"/>
</dbReference>
<dbReference type="InterPro" id="IPR050229">
    <property type="entry name" value="GlpE_sulfurtransferase"/>
</dbReference>
<comment type="caution">
    <text evidence="3">The sequence shown here is derived from an EMBL/GenBank/DDBJ whole genome shotgun (WGS) entry which is preliminary data.</text>
</comment>
<organism evidence="3 4">
    <name type="scientific">Terrihalobacillus insolitus</name>
    <dbReference type="NCBI Taxonomy" id="2950438"/>
    <lineage>
        <taxon>Bacteria</taxon>
        <taxon>Bacillati</taxon>
        <taxon>Bacillota</taxon>
        <taxon>Bacilli</taxon>
        <taxon>Bacillales</taxon>
        <taxon>Bacillaceae</taxon>
        <taxon>Terrihalobacillus</taxon>
    </lineage>
</organism>
<dbReference type="PROSITE" id="PS50206">
    <property type="entry name" value="RHODANESE_3"/>
    <property type="match status" value="1"/>
</dbReference>
<keyword evidence="4" id="KW-1185">Reference proteome</keyword>
<dbReference type="CDD" id="cd00158">
    <property type="entry name" value="RHOD"/>
    <property type="match status" value="1"/>
</dbReference>
<gene>
    <name evidence="3" type="ORF">NC797_16790</name>
</gene>
<dbReference type="PANTHER" id="PTHR43031">
    <property type="entry name" value="FAD-DEPENDENT OXIDOREDUCTASE"/>
    <property type="match status" value="1"/>
</dbReference>
<name>A0A9X3WUY5_9BACI</name>
<proteinExistence type="predicted"/>
<reference evidence="3" key="1">
    <citation type="submission" date="2022-06" db="EMBL/GenBank/DDBJ databases">
        <title>Aquibacillus sp. a new bacterium isolated from soil saline samples.</title>
        <authorList>
            <person name="Galisteo C."/>
            <person name="De La Haba R."/>
            <person name="Sanchez-Porro C."/>
            <person name="Ventosa A."/>
        </authorList>
    </citation>
    <scope>NUCLEOTIDE SEQUENCE</scope>
    <source>
        <strain evidence="3">3ASR75-11</strain>
    </source>
</reference>
<dbReference type="Proteomes" id="UP001145050">
    <property type="component" value="Unassembled WGS sequence"/>
</dbReference>
<sequence>MVKRRINLDINFLVNILLFVFVGWFVYKRVAPVKNLRNLTDEQLREKLKIPGNSTLIDVREIHEFSSGHIQGAVNIPLSGLKQRLKEIPTDKELILYCQSGMRSKQAARILQKQQYKDISHLSGGIASWSGKRKSGNG</sequence>
<dbReference type="EMBL" id="JAMQKB010000032">
    <property type="protein sequence ID" value="MDC3426155.1"/>
    <property type="molecule type" value="Genomic_DNA"/>
</dbReference>
<feature type="domain" description="Rhodanese" evidence="2">
    <location>
        <begin position="50"/>
        <end position="138"/>
    </location>
</feature>
<dbReference type="AlphaFoldDB" id="A0A9X3WUY5"/>
<dbReference type="InterPro" id="IPR036873">
    <property type="entry name" value="Rhodanese-like_dom_sf"/>
</dbReference>
<dbReference type="SUPFAM" id="SSF52821">
    <property type="entry name" value="Rhodanese/Cell cycle control phosphatase"/>
    <property type="match status" value="1"/>
</dbReference>
<protein>
    <submittedName>
        <fullName evidence="3">Rhodanese-like domain-containing protein</fullName>
    </submittedName>
</protein>
<dbReference type="Gene3D" id="3.40.250.10">
    <property type="entry name" value="Rhodanese-like domain"/>
    <property type="match status" value="1"/>
</dbReference>
<keyword evidence="1" id="KW-0472">Membrane</keyword>
<evidence type="ECO:0000313" key="4">
    <source>
        <dbReference type="Proteomes" id="UP001145050"/>
    </source>
</evidence>
<keyword evidence="1" id="KW-1133">Transmembrane helix</keyword>
<keyword evidence="1" id="KW-0812">Transmembrane</keyword>
<dbReference type="SMART" id="SM00450">
    <property type="entry name" value="RHOD"/>
    <property type="match status" value="1"/>
</dbReference>
<feature type="transmembrane region" description="Helical" evidence="1">
    <location>
        <begin position="6"/>
        <end position="27"/>
    </location>
</feature>
<evidence type="ECO:0000256" key="1">
    <source>
        <dbReference type="SAM" id="Phobius"/>
    </source>
</evidence>
<dbReference type="Pfam" id="PF00581">
    <property type="entry name" value="Rhodanese"/>
    <property type="match status" value="1"/>
</dbReference>